<sequence>MSRIVASRLSSVRLSLRARMILLAAEGLQNKEIAERLGVDRLQVARWRKRYLEHRLSGIERDLPRGAPPVKVDVARLVELTTQSKPEAMTHWSTRRMAAELGVSAASVSRHWRKHGLKPHLLRGFKVSRDPHFVEKLEDIVGLYMSPPEHALVLCVDEKSQVQALDCQTAFKNDQVTAYIFDQF</sequence>
<accession>A0A1C2IDK1</accession>
<dbReference type="Pfam" id="PF13384">
    <property type="entry name" value="HTH_23"/>
    <property type="match status" value="1"/>
</dbReference>
<dbReference type="NCBIfam" id="NF033545">
    <property type="entry name" value="transpos_IS630"/>
    <property type="match status" value="1"/>
</dbReference>
<dbReference type="SUPFAM" id="SSF46689">
    <property type="entry name" value="Homeodomain-like"/>
    <property type="match status" value="1"/>
</dbReference>
<comment type="caution">
    <text evidence="1">The sequence shown here is derived from an EMBL/GenBank/DDBJ whole genome shotgun (WGS) entry which is preliminary data.</text>
</comment>
<evidence type="ECO:0000313" key="1">
    <source>
        <dbReference type="EMBL" id="OCX74059.1"/>
    </source>
</evidence>
<protein>
    <submittedName>
        <fullName evidence="1">LuxR family transcriptional regulator</fullName>
    </submittedName>
</protein>
<dbReference type="InterPro" id="IPR047655">
    <property type="entry name" value="Transpos_IS630-like"/>
</dbReference>
<organism evidence="1 2">
    <name type="scientific">Acidithiobacillus thiooxidans</name>
    <name type="common">Thiobacillus thiooxidans</name>
    <dbReference type="NCBI Taxonomy" id="930"/>
    <lineage>
        <taxon>Bacteria</taxon>
        <taxon>Pseudomonadati</taxon>
        <taxon>Pseudomonadota</taxon>
        <taxon>Acidithiobacillia</taxon>
        <taxon>Acidithiobacillales</taxon>
        <taxon>Acidithiobacillaceae</taxon>
        <taxon>Acidithiobacillus</taxon>
    </lineage>
</organism>
<keyword evidence="2" id="KW-1185">Reference proteome</keyword>
<dbReference type="EMBL" id="LWRY01000050">
    <property type="protein sequence ID" value="OCX74059.1"/>
    <property type="molecule type" value="Genomic_DNA"/>
</dbReference>
<gene>
    <name evidence="1" type="ORF">A6M23_07035</name>
</gene>
<name>A0A1C2IDK1_ACITH</name>
<dbReference type="InterPro" id="IPR009057">
    <property type="entry name" value="Homeodomain-like_sf"/>
</dbReference>
<dbReference type="Proteomes" id="UP000095008">
    <property type="component" value="Unassembled WGS sequence"/>
</dbReference>
<reference evidence="1" key="1">
    <citation type="journal article" date="2016" name="Int. J. Mol. Sci.">
        <title>Comparative genomics of the extreme acidophile Acidithiobacillus thiooxidans reveals intraspecific divergence and niche adaptation.</title>
        <authorList>
            <person name="Zhang X."/>
            <person name="Feng X."/>
            <person name="Tao J."/>
            <person name="Ma L."/>
            <person name="Xiao Y."/>
            <person name="Liang Y."/>
            <person name="Liu X."/>
            <person name="Yin H."/>
        </authorList>
    </citation>
    <scope>NUCLEOTIDE SEQUENCE [LARGE SCALE GENOMIC DNA]</scope>
    <source>
        <strain evidence="1">DXS-W</strain>
    </source>
</reference>
<dbReference type="Gene3D" id="1.10.10.60">
    <property type="entry name" value="Homeodomain-like"/>
    <property type="match status" value="1"/>
</dbReference>
<evidence type="ECO:0000313" key="2">
    <source>
        <dbReference type="Proteomes" id="UP000095008"/>
    </source>
</evidence>
<proteinExistence type="predicted"/>
<dbReference type="AlphaFoldDB" id="A0A1C2IDK1"/>